<evidence type="ECO:0000256" key="1">
    <source>
        <dbReference type="ARBA" id="ARBA00022737"/>
    </source>
</evidence>
<dbReference type="GO" id="GO:0005524">
    <property type="term" value="F:ATP binding"/>
    <property type="evidence" value="ECO:0007669"/>
    <property type="project" value="UniProtKB-KW"/>
</dbReference>
<dbReference type="InterPro" id="IPR017871">
    <property type="entry name" value="ABC_transporter-like_CS"/>
</dbReference>
<keyword evidence="2" id="KW-0547">Nucleotide-binding</keyword>
<evidence type="ECO:0000313" key="5">
    <source>
        <dbReference type="EMBL" id="TLQ00331.1"/>
    </source>
</evidence>
<dbReference type="SMART" id="SM00382">
    <property type="entry name" value="AAA"/>
    <property type="match status" value="2"/>
</dbReference>
<keyword evidence="1" id="KW-0677">Repeat</keyword>
<sequence length="574" mass="61899">MTTRNSHHVSAHLRADGVSVSFGEHRVLTDVSFTVASGECAAIIGENGTGKSTLLRVLAGDLPPDAGFVRASIPAMGTPRLGLLHQEPPFSQQSTVAQALEEAVAPVRAAEREVQKAAEAVTDHPQGGQAQRRYSLALAAAERLGVWEIDARIEATLNGLGLSEVPRTRPTGAISGGQQARLSLAWVLLNSPDFLLLDEPTNHLDDDAVAYLLSVLNQWQGPVVFASHDRAFLDEAATTLLDLDPSPLPQSVAGPLVADGTGSGIGITRFTGAYTEYLHARMDAHQRWQKRYRDEQNELKRLRAAERNSHTVGHADWTPRTEARAAAKFYADRNAKVVSRRVNDARRRLEALEVEQIRKPPRPLSFGGLVTEDRSTSGLSTGPLVTVANAAVRGRLAETSLSVGAGEKWLITGPNGAGKSTLLSLLAGELQPTSGTASHYQSPCVSMLRQTHELPDSPGRGPGRTANQIYADAVGAQHAEVVPLGTYGLLPGRDENRPVADLSVGQQRRLSLAIVLADPPDLLLLDEPTNHFSVLLATQVEAAIPDYPGAVVVASHDRWLRRMWKWRHLELDTP</sequence>
<feature type="domain" description="ABC transporter" evidence="4">
    <location>
        <begin position="13"/>
        <end position="270"/>
    </location>
</feature>
<dbReference type="GO" id="GO:0016887">
    <property type="term" value="F:ATP hydrolysis activity"/>
    <property type="evidence" value="ECO:0007669"/>
    <property type="project" value="InterPro"/>
</dbReference>
<proteinExistence type="predicted"/>
<evidence type="ECO:0000256" key="3">
    <source>
        <dbReference type="ARBA" id="ARBA00022840"/>
    </source>
</evidence>
<accession>A0A5R9BK91</accession>
<reference evidence="5 6" key="1">
    <citation type="submission" date="2019-05" db="EMBL/GenBank/DDBJ databases">
        <title>Nesterenkonia sp. GY074 isolated from the Southern Atlantic Ocean.</title>
        <authorList>
            <person name="Zhang G."/>
        </authorList>
    </citation>
    <scope>NUCLEOTIDE SEQUENCE [LARGE SCALE GENOMIC DNA]</scope>
    <source>
        <strain evidence="5 6">GY074</strain>
    </source>
</reference>
<dbReference type="AlphaFoldDB" id="A0A5R9BK91"/>
<dbReference type="FunFam" id="3.40.50.300:FF:000011">
    <property type="entry name" value="Putative ABC transporter ATP-binding component"/>
    <property type="match status" value="1"/>
</dbReference>
<gene>
    <name evidence="5" type="ORF">FEF26_01845</name>
</gene>
<dbReference type="EMBL" id="VAVZ01000003">
    <property type="protein sequence ID" value="TLQ00331.1"/>
    <property type="molecule type" value="Genomic_DNA"/>
</dbReference>
<evidence type="ECO:0000259" key="4">
    <source>
        <dbReference type="PROSITE" id="PS50893"/>
    </source>
</evidence>
<dbReference type="Proteomes" id="UP000310458">
    <property type="component" value="Unassembled WGS sequence"/>
</dbReference>
<dbReference type="InterPro" id="IPR003593">
    <property type="entry name" value="AAA+_ATPase"/>
</dbReference>
<organism evidence="5 6">
    <name type="scientific">Nesterenkonia salmonea</name>
    <dbReference type="NCBI Taxonomy" id="1804987"/>
    <lineage>
        <taxon>Bacteria</taxon>
        <taxon>Bacillati</taxon>
        <taxon>Actinomycetota</taxon>
        <taxon>Actinomycetes</taxon>
        <taxon>Micrococcales</taxon>
        <taxon>Micrococcaceae</taxon>
        <taxon>Nesterenkonia</taxon>
    </lineage>
</organism>
<dbReference type="Gene3D" id="3.40.50.300">
    <property type="entry name" value="P-loop containing nucleotide triphosphate hydrolases"/>
    <property type="match status" value="2"/>
</dbReference>
<name>A0A5R9BK91_9MICC</name>
<protein>
    <submittedName>
        <fullName evidence="5">ABC-F family ATP-binding cassette domain-containing protein</fullName>
    </submittedName>
</protein>
<dbReference type="InterPro" id="IPR050611">
    <property type="entry name" value="ABCF"/>
</dbReference>
<dbReference type="InterPro" id="IPR027417">
    <property type="entry name" value="P-loop_NTPase"/>
</dbReference>
<dbReference type="OrthoDB" id="3239744at2"/>
<dbReference type="PROSITE" id="PS00211">
    <property type="entry name" value="ABC_TRANSPORTER_1"/>
    <property type="match status" value="1"/>
</dbReference>
<dbReference type="InterPro" id="IPR003439">
    <property type="entry name" value="ABC_transporter-like_ATP-bd"/>
</dbReference>
<comment type="caution">
    <text evidence="5">The sequence shown here is derived from an EMBL/GenBank/DDBJ whole genome shotgun (WGS) entry which is preliminary data.</text>
</comment>
<feature type="domain" description="ABC transporter" evidence="4">
    <location>
        <begin position="379"/>
        <end position="571"/>
    </location>
</feature>
<dbReference type="Pfam" id="PF00005">
    <property type="entry name" value="ABC_tran"/>
    <property type="match status" value="2"/>
</dbReference>
<dbReference type="CDD" id="cd03221">
    <property type="entry name" value="ABCF_EF-3"/>
    <property type="match status" value="1"/>
</dbReference>
<keyword evidence="3 5" id="KW-0067">ATP-binding</keyword>
<dbReference type="PANTHER" id="PTHR19211:SF14">
    <property type="entry name" value="ATP-BINDING CASSETTE SUB-FAMILY F MEMBER 1"/>
    <property type="match status" value="1"/>
</dbReference>
<keyword evidence="6" id="KW-1185">Reference proteome</keyword>
<dbReference type="PANTHER" id="PTHR19211">
    <property type="entry name" value="ATP-BINDING TRANSPORT PROTEIN-RELATED"/>
    <property type="match status" value="1"/>
</dbReference>
<dbReference type="SUPFAM" id="SSF52540">
    <property type="entry name" value="P-loop containing nucleoside triphosphate hydrolases"/>
    <property type="match status" value="2"/>
</dbReference>
<evidence type="ECO:0000313" key="6">
    <source>
        <dbReference type="Proteomes" id="UP000310458"/>
    </source>
</evidence>
<dbReference type="RefSeq" id="WP_138251830.1">
    <property type="nucleotide sequence ID" value="NZ_VAVZ01000003.1"/>
</dbReference>
<dbReference type="PROSITE" id="PS50893">
    <property type="entry name" value="ABC_TRANSPORTER_2"/>
    <property type="match status" value="2"/>
</dbReference>
<evidence type="ECO:0000256" key="2">
    <source>
        <dbReference type="ARBA" id="ARBA00022741"/>
    </source>
</evidence>